<evidence type="ECO:0000313" key="1">
    <source>
        <dbReference type="EMBL" id="ADI17781.1"/>
    </source>
</evidence>
<dbReference type="InterPro" id="IPR021734">
    <property type="entry name" value="DUF3303"/>
</dbReference>
<reference evidence="1" key="1">
    <citation type="journal article" date="2011" name="Environ. Microbiol.">
        <title>Time-series analyses of Monterey Bay coastal microbial picoplankton using a 'genome proxy' microarray.</title>
        <authorList>
            <person name="Rich V.I."/>
            <person name="Pham V.D."/>
            <person name="Eppley J."/>
            <person name="Shi Y."/>
            <person name="DeLong E.F."/>
        </authorList>
    </citation>
    <scope>NUCLEOTIDE SEQUENCE</scope>
</reference>
<protein>
    <recommendedName>
        <fullName evidence="2">DUF3303 domain-containing protein</fullName>
    </recommendedName>
</protein>
<dbReference type="AlphaFoldDB" id="E0XTP0"/>
<name>E0XTP0_9BACT</name>
<accession>E0XTP0</accession>
<evidence type="ECO:0008006" key="2">
    <source>
        <dbReference type="Google" id="ProtNLM"/>
    </source>
</evidence>
<dbReference type="Pfam" id="PF11746">
    <property type="entry name" value="DUF3303"/>
    <property type="match status" value="1"/>
</dbReference>
<dbReference type="EMBL" id="GU474873">
    <property type="protein sequence ID" value="ADI17781.1"/>
    <property type="molecule type" value="Genomic_DNA"/>
</dbReference>
<proteinExistence type="predicted"/>
<sequence>MIFMCTYQVDRDKQPDTQAFFANMTDDQISGEYPDGVKQIGRWHDVPNGNGWIVVESDNQEALTSWIMSWSGQCTFPTVTPVLEDDGARKLVKEMLASQEGGNSM</sequence>
<organism evidence="1">
    <name type="scientific">uncultured nuHF1 cluster bacterium HF0130_31E21</name>
    <dbReference type="NCBI Taxonomy" id="710728"/>
    <lineage>
        <taxon>Bacteria</taxon>
        <taxon>environmental samples</taxon>
    </lineage>
</organism>